<sequence length="85" mass="10089">MHELDYNNPHAQVFTETAIITEIYYYTITDYTASKRGVVRRTSDGRQRYRRLHTAFARRLTQSPALKYRMKLASGYDFHRSPTDI</sequence>
<proteinExistence type="predicted"/>
<keyword evidence="2" id="KW-1185">Reference proteome</keyword>
<protein>
    <submittedName>
        <fullName evidence="1">Uncharacterized protein</fullName>
    </submittedName>
</protein>
<name>A0A4C1Y453_EUMVA</name>
<organism evidence="1 2">
    <name type="scientific">Eumeta variegata</name>
    <name type="common">Bagworm moth</name>
    <name type="synonym">Eumeta japonica</name>
    <dbReference type="NCBI Taxonomy" id="151549"/>
    <lineage>
        <taxon>Eukaryota</taxon>
        <taxon>Metazoa</taxon>
        <taxon>Ecdysozoa</taxon>
        <taxon>Arthropoda</taxon>
        <taxon>Hexapoda</taxon>
        <taxon>Insecta</taxon>
        <taxon>Pterygota</taxon>
        <taxon>Neoptera</taxon>
        <taxon>Endopterygota</taxon>
        <taxon>Lepidoptera</taxon>
        <taxon>Glossata</taxon>
        <taxon>Ditrysia</taxon>
        <taxon>Tineoidea</taxon>
        <taxon>Psychidae</taxon>
        <taxon>Oiketicinae</taxon>
        <taxon>Eumeta</taxon>
    </lineage>
</organism>
<comment type="caution">
    <text evidence="1">The sequence shown here is derived from an EMBL/GenBank/DDBJ whole genome shotgun (WGS) entry which is preliminary data.</text>
</comment>
<accession>A0A4C1Y453</accession>
<dbReference type="AlphaFoldDB" id="A0A4C1Y453"/>
<evidence type="ECO:0000313" key="1">
    <source>
        <dbReference type="EMBL" id="GBP69612.1"/>
    </source>
</evidence>
<dbReference type="Proteomes" id="UP000299102">
    <property type="component" value="Unassembled WGS sequence"/>
</dbReference>
<evidence type="ECO:0000313" key="2">
    <source>
        <dbReference type="Proteomes" id="UP000299102"/>
    </source>
</evidence>
<reference evidence="1 2" key="1">
    <citation type="journal article" date="2019" name="Commun. Biol.">
        <title>The bagworm genome reveals a unique fibroin gene that provides high tensile strength.</title>
        <authorList>
            <person name="Kono N."/>
            <person name="Nakamura H."/>
            <person name="Ohtoshi R."/>
            <person name="Tomita M."/>
            <person name="Numata K."/>
            <person name="Arakawa K."/>
        </authorList>
    </citation>
    <scope>NUCLEOTIDE SEQUENCE [LARGE SCALE GENOMIC DNA]</scope>
</reference>
<gene>
    <name evidence="1" type="ORF">EVAR_88699_1</name>
</gene>
<dbReference type="EMBL" id="BGZK01001046">
    <property type="protein sequence ID" value="GBP69612.1"/>
    <property type="molecule type" value="Genomic_DNA"/>
</dbReference>